<dbReference type="InterPro" id="IPR036505">
    <property type="entry name" value="Amidase/PGRP_sf"/>
</dbReference>
<protein>
    <submittedName>
        <fullName evidence="2">N-acetylmuramoyl-L-alanine amidase</fullName>
    </submittedName>
</protein>
<dbReference type="GO" id="GO:0008745">
    <property type="term" value="F:N-acetylmuramoyl-L-alanine amidase activity"/>
    <property type="evidence" value="ECO:0007669"/>
    <property type="project" value="InterPro"/>
</dbReference>
<dbReference type="EMBL" id="CP039965">
    <property type="protein sequence ID" value="QCO56934.1"/>
    <property type="molecule type" value="Genomic_DNA"/>
</dbReference>
<keyword evidence="3" id="KW-1185">Reference proteome</keyword>
<dbReference type="GO" id="GO:0009253">
    <property type="term" value="P:peptidoglycan catabolic process"/>
    <property type="evidence" value="ECO:0007669"/>
    <property type="project" value="InterPro"/>
</dbReference>
<dbReference type="RefSeq" id="WP_137194744.1">
    <property type="nucleotide sequence ID" value="NZ_CP039965.1"/>
</dbReference>
<gene>
    <name evidence="2" type="ORF">EOK75_14125</name>
</gene>
<dbReference type="KEGG" id="pseb:EOK75_14125"/>
<sequence length="170" mass="18600">MKRIILHWTAGTYNVSALDRAHYHFIVAGDGTVIEGDLRPEANRVIGGGRYAAHTRGLNTGSIGVAMAAMLGARERPFDAGAFPITPVQLAAFTDLVAELALTYKIRVTRKTVLTHAEVQPTLNVWQRGKWDIAWLPGMKATGDPVTVGDRLRWLVEENIGQITRESVAV</sequence>
<dbReference type="InterPro" id="IPR002502">
    <property type="entry name" value="Amidase_domain"/>
</dbReference>
<dbReference type="AlphaFoldDB" id="A0A4V1E153"/>
<evidence type="ECO:0000313" key="2">
    <source>
        <dbReference type="EMBL" id="QCO56934.1"/>
    </source>
</evidence>
<name>A0A4V1E153_9RHOB</name>
<evidence type="ECO:0000313" key="3">
    <source>
        <dbReference type="Proteomes" id="UP000298631"/>
    </source>
</evidence>
<reference evidence="2 3" key="1">
    <citation type="submission" date="2019-05" db="EMBL/GenBank/DDBJ databases">
        <title>Pseudorhodobacter turbinis sp. nov., isolated from the gut of the Korean turban shell.</title>
        <authorList>
            <person name="Jeong Y.-S."/>
            <person name="Kang W.-R."/>
            <person name="Bae J.-W."/>
        </authorList>
    </citation>
    <scope>NUCLEOTIDE SEQUENCE [LARGE SCALE GENOMIC DNA]</scope>
    <source>
        <strain evidence="2 3">S12M18</strain>
        <plasmid evidence="2 3">unnamed1</plasmid>
    </source>
</reference>
<dbReference type="Pfam" id="PF01510">
    <property type="entry name" value="Amidase_2"/>
    <property type="match status" value="1"/>
</dbReference>
<feature type="domain" description="N-acetylmuramoyl-L-alanine amidase" evidence="1">
    <location>
        <begin position="2"/>
        <end position="120"/>
    </location>
</feature>
<dbReference type="Proteomes" id="UP000298631">
    <property type="component" value="Plasmid unnamed1"/>
</dbReference>
<dbReference type="OrthoDB" id="9798982at2"/>
<proteinExistence type="predicted"/>
<accession>A0A4V1E153</accession>
<dbReference type="Gene3D" id="3.40.80.10">
    <property type="entry name" value="Peptidoglycan recognition protein-like"/>
    <property type="match status" value="1"/>
</dbReference>
<organism evidence="2 3">
    <name type="scientific">Pseudorhodobacter turbinis</name>
    <dbReference type="NCBI Taxonomy" id="2500533"/>
    <lineage>
        <taxon>Bacteria</taxon>
        <taxon>Pseudomonadati</taxon>
        <taxon>Pseudomonadota</taxon>
        <taxon>Alphaproteobacteria</taxon>
        <taxon>Rhodobacterales</taxon>
        <taxon>Paracoccaceae</taxon>
        <taxon>Pseudorhodobacter</taxon>
    </lineage>
</organism>
<geneLocation type="plasmid" evidence="2 3">
    <name>unnamed1</name>
</geneLocation>
<dbReference type="SUPFAM" id="SSF55846">
    <property type="entry name" value="N-acetylmuramoyl-L-alanine amidase-like"/>
    <property type="match status" value="1"/>
</dbReference>
<dbReference type="CDD" id="cd06583">
    <property type="entry name" value="PGRP"/>
    <property type="match status" value="1"/>
</dbReference>
<keyword evidence="2" id="KW-0614">Plasmid</keyword>
<evidence type="ECO:0000259" key="1">
    <source>
        <dbReference type="Pfam" id="PF01510"/>
    </source>
</evidence>